<dbReference type="Proteomes" id="UP000783686">
    <property type="component" value="Unassembled WGS sequence"/>
</dbReference>
<feature type="domain" description="Cytidyltransferase-like" evidence="6">
    <location>
        <begin position="518"/>
        <end position="647"/>
    </location>
</feature>
<dbReference type="Proteomes" id="UP000614601">
    <property type="component" value="Unassembled WGS sequence"/>
</dbReference>
<dbReference type="OrthoDB" id="5835829at2759"/>
<reference evidence="7" key="1">
    <citation type="submission" date="2020-09" db="EMBL/GenBank/DDBJ databases">
        <authorList>
            <person name="Kikuchi T."/>
        </authorList>
    </citation>
    <scope>NUCLEOTIDE SEQUENCE</scope>
    <source>
        <strain evidence="7">SH1</strain>
    </source>
</reference>
<gene>
    <name evidence="7" type="ORF">BOKJ2_LOCUS12398</name>
</gene>
<dbReference type="Gene3D" id="3.40.50.620">
    <property type="entry name" value="HUPs"/>
    <property type="match status" value="1"/>
</dbReference>
<dbReference type="InterPro" id="IPR050271">
    <property type="entry name" value="UDP-glycosyltransferase"/>
</dbReference>
<dbReference type="EMBL" id="CAJFDH010000006">
    <property type="protein sequence ID" value="CAD5227888.1"/>
    <property type="molecule type" value="Genomic_DNA"/>
</dbReference>
<organism evidence="7 8">
    <name type="scientific">Bursaphelenchus okinawaensis</name>
    <dbReference type="NCBI Taxonomy" id="465554"/>
    <lineage>
        <taxon>Eukaryota</taxon>
        <taxon>Metazoa</taxon>
        <taxon>Ecdysozoa</taxon>
        <taxon>Nematoda</taxon>
        <taxon>Chromadorea</taxon>
        <taxon>Rhabditida</taxon>
        <taxon>Tylenchina</taxon>
        <taxon>Tylenchomorpha</taxon>
        <taxon>Aphelenchoidea</taxon>
        <taxon>Aphelenchoididae</taxon>
        <taxon>Bursaphelenchus</taxon>
    </lineage>
</organism>
<proteinExistence type="inferred from homology"/>
<dbReference type="Gene3D" id="3.40.50.2000">
    <property type="entry name" value="Glycogen Phosphorylase B"/>
    <property type="match status" value="1"/>
</dbReference>
<dbReference type="InterPro" id="IPR014729">
    <property type="entry name" value="Rossmann-like_a/b/a_fold"/>
</dbReference>
<comment type="catalytic activity">
    <reaction evidence="5">
        <text>glucuronate acceptor + UDP-alpha-D-glucuronate = acceptor beta-D-glucuronoside + UDP + H(+)</text>
        <dbReference type="Rhea" id="RHEA:21032"/>
        <dbReference type="ChEBI" id="CHEBI:15378"/>
        <dbReference type="ChEBI" id="CHEBI:58052"/>
        <dbReference type="ChEBI" id="CHEBI:58223"/>
        <dbReference type="ChEBI" id="CHEBI:132367"/>
        <dbReference type="ChEBI" id="CHEBI:132368"/>
        <dbReference type="EC" id="2.4.1.17"/>
    </reaction>
</comment>
<name>A0A811LLT5_9BILA</name>
<dbReference type="AlphaFoldDB" id="A0A811LLT5"/>
<dbReference type="SUPFAM" id="SSF52374">
    <property type="entry name" value="Nucleotidylyl transferase"/>
    <property type="match status" value="1"/>
</dbReference>
<keyword evidence="3" id="KW-0328">Glycosyltransferase</keyword>
<dbReference type="InterPro" id="IPR004821">
    <property type="entry name" value="Cyt_trans-like"/>
</dbReference>
<accession>A0A811LLT5</accession>
<evidence type="ECO:0000256" key="2">
    <source>
        <dbReference type="ARBA" id="ARBA00012544"/>
    </source>
</evidence>
<dbReference type="GO" id="GO:0015020">
    <property type="term" value="F:glucuronosyltransferase activity"/>
    <property type="evidence" value="ECO:0007669"/>
    <property type="project" value="UniProtKB-EC"/>
</dbReference>
<sequence length="669" mass="75645">MFSGAMVDALVEYGHEADLLLSVWNPISAINGTKKATKVWRVEIENAPLGGAAYLRPFDTNQKADMHSLFDTSRLIFCEKILKDNKLLAELKAQKYDIGLAPPYDSCGLTLFHRLGIKSTALFSATPPTFFVMETLGIPAPPSFVTDGIAPISVSKYYTFKERFINAIQYYKTYFTAQNLFQDERKLILKYYPEAPTPLQLFRNASYFFVNHNELLDTGRPISGKVKFIGGIQLHHEDTAKKLDSKYDKLLARTPKGAVLFSFGTTASTNVVPKDVRNVFIETFKQFPEYTFIWKHDNKEDDEVELKEADNVFAEEWLPQKQLLADQRLKLFITHCGMNSFSEFTLHGVPVLTIPLAVDQHVNAASVVSLGIGLQLQKNNLTIENLHYILDHLLSKPSYKKNAEKLSNAVKSSPNKPRKTFIESVEFAAKFPEVAEYLQLPQFPSSSCPSTMATSTNTPAPYSSSPLAKNNLKDLRNWKPKTLSKIQKLEPNFLEIQEKTKPTLNKLDSLSEAKIRVYADGVFDLFHIGHVQQFAQIKQMLPGCYLIVGVVSDSDTLKYKGGKTVISEENRAAMVSQCRYVDEVYLNPPFYPTLEFVNNIKCDLVAHDAIPYEIGEEIDDCYLPFKQADRFLATERTPGVSTTDILENILKSMDLYKKRQKIRLKASEN</sequence>
<evidence type="ECO:0000256" key="3">
    <source>
        <dbReference type="ARBA" id="ARBA00022676"/>
    </source>
</evidence>
<comment type="similarity">
    <text evidence="1">Belongs to the UDP-glycosyltransferase family.</text>
</comment>
<evidence type="ECO:0000256" key="4">
    <source>
        <dbReference type="ARBA" id="ARBA00022679"/>
    </source>
</evidence>
<dbReference type="EC" id="2.4.1.17" evidence="2"/>
<protein>
    <recommendedName>
        <fullName evidence="2">glucuronosyltransferase</fullName>
        <ecNumber evidence="2">2.4.1.17</ecNumber>
    </recommendedName>
</protein>
<dbReference type="EMBL" id="CAJFCW020000006">
    <property type="protein sequence ID" value="CAG9123790.1"/>
    <property type="molecule type" value="Genomic_DNA"/>
</dbReference>
<dbReference type="Pfam" id="PF01467">
    <property type="entry name" value="CTP_transf_like"/>
    <property type="match status" value="1"/>
</dbReference>
<evidence type="ECO:0000256" key="5">
    <source>
        <dbReference type="ARBA" id="ARBA00047475"/>
    </source>
</evidence>
<dbReference type="FunFam" id="3.40.50.2000:FF:000021">
    <property type="entry name" value="UDP-glucuronosyltransferase"/>
    <property type="match status" value="1"/>
</dbReference>
<keyword evidence="8" id="KW-1185">Reference proteome</keyword>
<dbReference type="InterPro" id="IPR002213">
    <property type="entry name" value="UDP_glucos_trans"/>
</dbReference>
<dbReference type="PANTHER" id="PTHR48043">
    <property type="entry name" value="EG:EG0003.4 PROTEIN-RELATED"/>
    <property type="match status" value="1"/>
</dbReference>
<dbReference type="PANTHER" id="PTHR48043:SF154">
    <property type="entry name" value="GLUCURONOSYLTRANSFERASE"/>
    <property type="match status" value="1"/>
</dbReference>
<dbReference type="SUPFAM" id="SSF53756">
    <property type="entry name" value="UDP-Glycosyltransferase/glycogen phosphorylase"/>
    <property type="match status" value="1"/>
</dbReference>
<evidence type="ECO:0000259" key="6">
    <source>
        <dbReference type="Pfam" id="PF01467"/>
    </source>
</evidence>
<dbReference type="CDD" id="cd03784">
    <property type="entry name" value="GT1_Gtf-like"/>
    <property type="match status" value="1"/>
</dbReference>
<dbReference type="NCBIfam" id="TIGR00125">
    <property type="entry name" value="cyt_tran_rel"/>
    <property type="match status" value="1"/>
</dbReference>
<evidence type="ECO:0000256" key="1">
    <source>
        <dbReference type="ARBA" id="ARBA00009995"/>
    </source>
</evidence>
<comment type="caution">
    <text evidence="7">The sequence shown here is derived from an EMBL/GenBank/DDBJ whole genome shotgun (WGS) entry which is preliminary data.</text>
</comment>
<evidence type="ECO:0000313" key="7">
    <source>
        <dbReference type="EMBL" id="CAD5227888.1"/>
    </source>
</evidence>
<dbReference type="Pfam" id="PF00201">
    <property type="entry name" value="UDPGT"/>
    <property type="match status" value="1"/>
</dbReference>
<evidence type="ECO:0000313" key="8">
    <source>
        <dbReference type="Proteomes" id="UP000614601"/>
    </source>
</evidence>
<keyword evidence="4" id="KW-0808">Transferase</keyword>